<evidence type="ECO:0000259" key="2">
    <source>
        <dbReference type="PROSITE" id="PS50989"/>
    </source>
</evidence>
<dbReference type="GO" id="GO:0004658">
    <property type="term" value="F:propionyl-CoA carboxylase activity"/>
    <property type="evidence" value="ECO:0007669"/>
    <property type="project" value="TreeGrafter"/>
</dbReference>
<dbReference type="PROSITE" id="PS50989">
    <property type="entry name" value="COA_CT_CTER"/>
    <property type="match status" value="1"/>
</dbReference>
<dbReference type="InterPro" id="IPR011762">
    <property type="entry name" value="COA_CT_N"/>
</dbReference>
<organism evidence="4 6">
    <name type="scientific">Mediterraneibacter gnavus</name>
    <name type="common">Ruminococcus gnavus</name>
    <dbReference type="NCBI Taxonomy" id="33038"/>
    <lineage>
        <taxon>Bacteria</taxon>
        <taxon>Bacillati</taxon>
        <taxon>Bacillota</taxon>
        <taxon>Clostridia</taxon>
        <taxon>Lachnospirales</taxon>
        <taxon>Lachnospiraceae</taxon>
        <taxon>Mediterraneibacter</taxon>
    </lineage>
</organism>
<dbReference type="Pfam" id="PF01039">
    <property type="entry name" value="Carboxyl_trans"/>
    <property type="match status" value="1"/>
</dbReference>
<dbReference type="EMBL" id="NIHS01000038">
    <property type="protein sequence ID" value="PLT69944.1"/>
    <property type="molecule type" value="Genomic_DNA"/>
</dbReference>
<dbReference type="GO" id="GO:0016740">
    <property type="term" value="F:transferase activity"/>
    <property type="evidence" value="ECO:0007669"/>
    <property type="project" value="UniProtKB-KW"/>
</dbReference>
<evidence type="ECO:0000313" key="3">
    <source>
        <dbReference type="EMBL" id="PLT69944.1"/>
    </source>
</evidence>
<dbReference type="PANTHER" id="PTHR43842">
    <property type="entry name" value="PROPIONYL-COA CARBOXYLASE BETA CHAIN"/>
    <property type="match status" value="1"/>
</dbReference>
<evidence type="ECO:0000259" key="1">
    <source>
        <dbReference type="PROSITE" id="PS50980"/>
    </source>
</evidence>
<dbReference type="AlphaFoldDB" id="A0A2N5PLG3"/>
<dbReference type="Proteomes" id="UP000234891">
    <property type="component" value="Unassembled WGS sequence"/>
</dbReference>
<dbReference type="InterPro" id="IPR051047">
    <property type="entry name" value="AccD/PCCB"/>
</dbReference>
<dbReference type="EMBL" id="NIHT01000008">
    <property type="protein sequence ID" value="PLT75938.1"/>
    <property type="molecule type" value="Genomic_DNA"/>
</dbReference>
<dbReference type="InterPro" id="IPR029045">
    <property type="entry name" value="ClpP/crotonase-like_dom_sf"/>
</dbReference>
<keyword evidence="4" id="KW-0808">Transferase</keyword>
<gene>
    <name evidence="4" type="ORF">CDL23_06360</name>
    <name evidence="3" type="ORF">CDL26_14850</name>
</gene>
<reference evidence="5 6" key="1">
    <citation type="journal article" date="2017" name="Genome Med.">
        <title>A novel Ruminococcus gnavus clade enriched in inflammatory bowel disease patients.</title>
        <authorList>
            <person name="Hall A.B."/>
            <person name="Yassour M."/>
            <person name="Sauk J."/>
            <person name="Garner A."/>
            <person name="Jiang X."/>
            <person name="Arthur T."/>
            <person name="Lagoudas G.K."/>
            <person name="Vatanen T."/>
            <person name="Fornelos N."/>
            <person name="Wilson R."/>
            <person name="Bertha M."/>
            <person name="Cohen M."/>
            <person name="Garber J."/>
            <person name="Khalili H."/>
            <person name="Gevers D."/>
            <person name="Ananthakrishnan A.N."/>
            <person name="Kugathasan S."/>
            <person name="Lander E.S."/>
            <person name="Blainey P."/>
            <person name="Vlamakis H."/>
            <person name="Xavier R.J."/>
            <person name="Huttenhower C."/>
        </authorList>
    </citation>
    <scope>NUCLEOTIDE SEQUENCE [LARGE SCALE GENOMIC DNA]</scope>
    <source>
        <strain evidence="3 5">RJX1124</strain>
        <strain evidence="4 6">RJX1125</strain>
    </source>
</reference>
<dbReference type="GO" id="GO:0009317">
    <property type="term" value="C:acetyl-CoA carboxylase complex"/>
    <property type="evidence" value="ECO:0007669"/>
    <property type="project" value="TreeGrafter"/>
</dbReference>
<dbReference type="PROSITE" id="PS50980">
    <property type="entry name" value="COA_CT_NTER"/>
    <property type="match status" value="1"/>
</dbReference>
<proteinExistence type="predicted"/>
<name>A0A2N5PLG3_MEDGN</name>
<comment type="caution">
    <text evidence="4">The sequence shown here is derived from an EMBL/GenBank/DDBJ whole genome shotgun (WGS) entry which is preliminary data.</text>
</comment>
<sequence>MLGGLNVVQGKYDIEKQHKMHKLHAIERIKYLLDDNSFHEYGSNIGSYGEEYECEKSFPYDGVITGYGYIHRKLVFIYSQDFTVCGGTVGKAHGRKIAITIKKAIENKCPVIGICDSGGARIQEGVNALAGYGDIFFYNTLASGYIPQISIIAGTCAGGAVYSPAITDFIFMIKNVGYMFVTGPKVIQDVTGKICSMNELGGSSIHAEYSGVAHFISETEKECFNEVRKLIKMIPSSNILNKNENFKFSQKYFSQIGTFVPKEQRKVYDIHRIIDELLDKNTFMEIQKKFAGNIVIGLGTFCGMTVGIVANQPKVLGGVLDSDASDKAARFVRYCDSFNIPIITLVDVPGFVPSIEQEKSGIIRHGAKLLYAYAESTVPKITLILRKAFGGAYIAMGSKHLGADAVYAWPNAQISVMGAEGAIDILYGKILLDMGEKEKEIFKEKMEKKYSQKYMNSLTAEKEGYIDEIILPEETREKFYQDLVAFTNKEPVIQVTKKHGNIPL</sequence>
<dbReference type="Proteomes" id="UP000235093">
    <property type="component" value="Unassembled WGS sequence"/>
</dbReference>
<feature type="domain" description="CoA carboxyltransferase N-terminal" evidence="1">
    <location>
        <begin position="1"/>
        <end position="246"/>
    </location>
</feature>
<evidence type="ECO:0000313" key="6">
    <source>
        <dbReference type="Proteomes" id="UP000235093"/>
    </source>
</evidence>
<evidence type="ECO:0000313" key="5">
    <source>
        <dbReference type="Proteomes" id="UP000234891"/>
    </source>
</evidence>
<dbReference type="SUPFAM" id="SSF52096">
    <property type="entry name" value="ClpP/crotonase"/>
    <property type="match status" value="2"/>
</dbReference>
<dbReference type="PANTHER" id="PTHR43842:SF2">
    <property type="entry name" value="PROPIONYL-COA CARBOXYLASE BETA CHAIN, MITOCHONDRIAL"/>
    <property type="match status" value="1"/>
</dbReference>
<dbReference type="InterPro" id="IPR011763">
    <property type="entry name" value="COA_CT_C"/>
</dbReference>
<accession>A0A2N5PLG3</accession>
<protein>
    <submittedName>
        <fullName evidence="4">Methylmalonyl-CoA carboxyltransferase</fullName>
    </submittedName>
</protein>
<dbReference type="InterPro" id="IPR034733">
    <property type="entry name" value="AcCoA_carboxyl_beta"/>
</dbReference>
<evidence type="ECO:0000313" key="4">
    <source>
        <dbReference type="EMBL" id="PLT75938.1"/>
    </source>
</evidence>
<dbReference type="Gene3D" id="3.90.226.10">
    <property type="entry name" value="2-enoyl-CoA Hydratase, Chain A, domain 1"/>
    <property type="match status" value="2"/>
</dbReference>
<feature type="domain" description="CoA carboxyltransferase C-terminal" evidence="2">
    <location>
        <begin position="255"/>
        <end position="498"/>
    </location>
</feature>